<comment type="caution">
    <text evidence="6">The sequence shown here is derived from an EMBL/GenBank/DDBJ whole genome shotgun (WGS) entry which is preliminary data.</text>
</comment>
<dbReference type="GO" id="GO:0003700">
    <property type="term" value="F:DNA-binding transcription factor activity"/>
    <property type="evidence" value="ECO:0007669"/>
    <property type="project" value="InterPro"/>
</dbReference>
<dbReference type="Gene3D" id="1.10.10.60">
    <property type="entry name" value="Homeodomain-like"/>
    <property type="match status" value="2"/>
</dbReference>
<feature type="domain" description="HTH araC/xylS-type" evidence="5">
    <location>
        <begin position="195"/>
        <end position="292"/>
    </location>
</feature>
<evidence type="ECO:0000256" key="1">
    <source>
        <dbReference type="ARBA" id="ARBA00023015"/>
    </source>
</evidence>
<dbReference type="PROSITE" id="PS01124">
    <property type="entry name" value="HTH_ARAC_FAMILY_2"/>
    <property type="match status" value="1"/>
</dbReference>
<dbReference type="GO" id="GO:0043565">
    <property type="term" value="F:sequence-specific DNA binding"/>
    <property type="evidence" value="ECO:0007669"/>
    <property type="project" value="InterPro"/>
</dbReference>
<evidence type="ECO:0000256" key="4">
    <source>
        <dbReference type="SAM" id="MobiDB-lite"/>
    </source>
</evidence>
<dbReference type="InterPro" id="IPR018060">
    <property type="entry name" value="HTH_AraC"/>
</dbReference>
<organism evidence="6 7">
    <name type="scientific">Candidatus Acutalibacter pullistercoris</name>
    <dbReference type="NCBI Taxonomy" id="2838418"/>
    <lineage>
        <taxon>Bacteria</taxon>
        <taxon>Bacillati</taxon>
        <taxon>Bacillota</taxon>
        <taxon>Clostridia</taxon>
        <taxon>Eubacteriales</taxon>
        <taxon>Acutalibacteraceae</taxon>
        <taxon>Acutalibacter</taxon>
    </lineage>
</organism>
<keyword evidence="3" id="KW-0804">Transcription</keyword>
<dbReference type="SUPFAM" id="SSF46689">
    <property type="entry name" value="Homeodomain-like"/>
    <property type="match status" value="2"/>
</dbReference>
<dbReference type="InterPro" id="IPR011051">
    <property type="entry name" value="RmlC_Cupin_sf"/>
</dbReference>
<name>A0A9D2BZS1_9FIRM</name>
<sequence length="305" mass="34497">MELRIDGQGQEQKRHGTYGFPVYADRKWISSYATGGFPWHWHREVELTLVMEGAMEYRVNDSRYLLRQGEGLFCNSNALHAGSRLEGTDCDYISLTFHPRLLRGFEGSVLGPKFVDGLVGSGGPSSLGLSPQVPWQGEILQVVGEVYQLDRDRPAVYELEVLRRLLGVWSLLVQGAGEQVEQAAGEDPEKLRRLRVLLAYLHSHYREKITLEDAARQVGLCKSECCRFFKRQMGMPLFDYLLDYRVGKSLELLQQGKTVAESGAGAGFTSPAYFSKVFRARTGRSPSEYRRENRENVGREQHGTD</sequence>
<evidence type="ECO:0000313" key="7">
    <source>
        <dbReference type="Proteomes" id="UP000823915"/>
    </source>
</evidence>
<dbReference type="InterPro" id="IPR009057">
    <property type="entry name" value="Homeodomain-like_sf"/>
</dbReference>
<dbReference type="InterPro" id="IPR018062">
    <property type="entry name" value="HTH_AraC-typ_CS"/>
</dbReference>
<dbReference type="InterPro" id="IPR003313">
    <property type="entry name" value="AraC-bd"/>
</dbReference>
<dbReference type="CDD" id="cd02208">
    <property type="entry name" value="cupin_RmlC-like"/>
    <property type="match status" value="1"/>
</dbReference>
<accession>A0A9D2BZS1</accession>
<keyword evidence="2" id="KW-0238">DNA-binding</keyword>
<dbReference type="SMART" id="SM00342">
    <property type="entry name" value="HTH_ARAC"/>
    <property type="match status" value="1"/>
</dbReference>
<dbReference type="Proteomes" id="UP000823915">
    <property type="component" value="Unassembled WGS sequence"/>
</dbReference>
<dbReference type="SUPFAM" id="SSF51182">
    <property type="entry name" value="RmlC-like cupins"/>
    <property type="match status" value="1"/>
</dbReference>
<evidence type="ECO:0000256" key="3">
    <source>
        <dbReference type="ARBA" id="ARBA00023163"/>
    </source>
</evidence>
<dbReference type="InterPro" id="IPR050204">
    <property type="entry name" value="AraC_XylS_family_regulators"/>
</dbReference>
<dbReference type="PROSITE" id="PS00041">
    <property type="entry name" value="HTH_ARAC_FAMILY_1"/>
    <property type="match status" value="1"/>
</dbReference>
<feature type="compositionally biased region" description="Basic and acidic residues" evidence="4">
    <location>
        <begin position="287"/>
        <end position="305"/>
    </location>
</feature>
<dbReference type="AlphaFoldDB" id="A0A9D2BZS1"/>
<dbReference type="PANTHER" id="PTHR46796">
    <property type="entry name" value="HTH-TYPE TRANSCRIPTIONAL ACTIVATOR RHAS-RELATED"/>
    <property type="match status" value="1"/>
</dbReference>
<evidence type="ECO:0000313" key="6">
    <source>
        <dbReference type="EMBL" id="HIY26438.1"/>
    </source>
</evidence>
<gene>
    <name evidence="6" type="ORF">H9838_04590</name>
</gene>
<evidence type="ECO:0000259" key="5">
    <source>
        <dbReference type="PROSITE" id="PS01124"/>
    </source>
</evidence>
<dbReference type="Pfam" id="PF02311">
    <property type="entry name" value="AraC_binding"/>
    <property type="match status" value="1"/>
</dbReference>
<feature type="region of interest" description="Disordered" evidence="4">
    <location>
        <begin position="283"/>
        <end position="305"/>
    </location>
</feature>
<evidence type="ECO:0000256" key="2">
    <source>
        <dbReference type="ARBA" id="ARBA00023125"/>
    </source>
</evidence>
<dbReference type="Pfam" id="PF12833">
    <property type="entry name" value="HTH_18"/>
    <property type="match status" value="1"/>
</dbReference>
<proteinExistence type="predicted"/>
<keyword evidence="1" id="KW-0805">Transcription regulation</keyword>
<reference evidence="6" key="1">
    <citation type="journal article" date="2021" name="PeerJ">
        <title>Extensive microbial diversity within the chicken gut microbiome revealed by metagenomics and culture.</title>
        <authorList>
            <person name="Gilroy R."/>
            <person name="Ravi A."/>
            <person name="Getino M."/>
            <person name="Pursley I."/>
            <person name="Horton D.L."/>
            <person name="Alikhan N.F."/>
            <person name="Baker D."/>
            <person name="Gharbi K."/>
            <person name="Hall N."/>
            <person name="Watson M."/>
            <person name="Adriaenssens E.M."/>
            <person name="Foster-Nyarko E."/>
            <person name="Jarju S."/>
            <person name="Secka A."/>
            <person name="Antonio M."/>
            <person name="Oren A."/>
            <person name="Chaudhuri R.R."/>
            <person name="La Ragione R."/>
            <person name="Hildebrand F."/>
            <person name="Pallen M.J."/>
        </authorList>
    </citation>
    <scope>NUCLEOTIDE SEQUENCE</scope>
    <source>
        <strain evidence="6">1282</strain>
    </source>
</reference>
<dbReference type="InterPro" id="IPR014710">
    <property type="entry name" value="RmlC-like_jellyroll"/>
</dbReference>
<reference evidence="6" key="2">
    <citation type="submission" date="2021-04" db="EMBL/GenBank/DDBJ databases">
        <authorList>
            <person name="Gilroy R."/>
        </authorList>
    </citation>
    <scope>NUCLEOTIDE SEQUENCE</scope>
    <source>
        <strain evidence="6">1282</strain>
    </source>
</reference>
<dbReference type="Gene3D" id="2.60.120.10">
    <property type="entry name" value="Jelly Rolls"/>
    <property type="match status" value="1"/>
</dbReference>
<dbReference type="EMBL" id="DXDU01000074">
    <property type="protein sequence ID" value="HIY26438.1"/>
    <property type="molecule type" value="Genomic_DNA"/>
</dbReference>
<protein>
    <submittedName>
        <fullName evidence="6">AraC family transcriptional regulator</fullName>
    </submittedName>
</protein>